<feature type="domain" description="HTH cro/C1-type" evidence="2">
    <location>
        <begin position="36"/>
        <end position="90"/>
    </location>
</feature>
<organism evidence="3 4">
    <name type="scientific">Rhodobacter xanthinilyticus</name>
    <dbReference type="NCBI Taxonomy" id="1850250"/>
    <lineage>
        <taxon>Bacteria</taxon>
        <taxon>Pseudomonadati</taxon>
        <taxon>Pseudomonadota</taxon>
        <taxon>Alphaproteobacteria</taxon>
        <taxon>Rhodobacterales</taxon>
        <taxon>Rhodobacter group</taxon>
        <taxon>Rhodobacter</taxon>
    </lineage>
</organism>
<dbReference type="SMART" id="SM00530">
    <property type="entry name" value="HTH_XRE"/>
    <property type="match status" value="1"/>
</dbReference>
<dbReference type="CDD" id="cd02209">
    <property type="entry name" value="cupin_XRE_C"/>
    <property type="match status" value="1"/>
</dbReference>
<keyword evidence="4" id="KW-1185">Reference proteome</keyword>
<protein>
    <submittedName>
        <fullName evidence="3">XRE family transcriptional regulator</fullName>
    </submittedName>
</protein>
<dbReference type="InterPro" id="IPR011051">
    <property type="entry name" value="RmlC_Cupin_sf"/>
</dbReference>
<reference evidence="3 4" key="1">
    <citation type="submission" date="2016-10" db="EMBL/GenBank/DDBJ databases">
        <title>Rhodobacter sp. LPB0142, isolated from sea water.</title>
        <authorList>
            <person name="Kim E."/>
            <person name="Yi H."/>
        </authorList>
    </citation>
    <scope>NUCLEOTIDE SEQUENCE [LARGE SCALE GENOMIC DNA]</scope>
    <source>
        <strain evidence="3 4">LPB0142</strain>
    </source>
</reference>
<dbReference type="AlphaFoldDB" id="A0A1D9M878"/>
<evidence type="ECO:0000256" key="1">
    <source>
        <dbReference type="ARBA" id="ARBA00023125"/>
    </source>
</evidence>
<dbReference type="Gene3D" id="2.60.120.10">
    <property type="entry name" value="Jelly Rolls"/>
    <property type="match status" value="1"/>
</dbReference>
<dbReference type="GO" id="GO:0003677">
    <property type="term" value="F:DNA binding"/>
    <property type="evidence" value="ECO:0007669"/>
    <property type="project" value="UniProtKB-KW"/>
</dbReference>
<sequence>MTQMEKSSRDDAELDAANDDWEAERLQLRSDLGSRMKAVRQACGLTLEVAAQRSGLALSTIHKIENGRVSPSYENLVRIARAYDIGMERLFSSDHEAHQTTRMTVTKAGQGRKVRAKHFEYEVLCNALAEKKIIPLVTLVEKRAPLAPEDLESHAGEETLYVLSGRIELVVEHYEPVVLEPGDCAYFDSTLKHGLRALDDDEARIFWACTYIDVDKKVANDPA</sequence>
<dbReference type="KEGG" id="rhp:LPB142_00835"/>
<dbReference type="SUPFAM" id="SSF47413">
    <property type="entry name" value="lambda repressor-like DNA-binding domains"/>
    <property type="match status" value="1"/>
</dbReference>
<dbReference type="Pfam" id="PF07883">
    <property type="entry name" value="Cupin_2"/>
    <property type="match status" value="1"/>
</dbReference>
<dbReference type="SUPFAM" id="SSF51182">
    <property type="entry name" value="RmlC-like cupins"/>
    <property type="match status" value="1"/>
</dbReference>
<dbReference type="InterPro" id="IPR050807">
    <property type="entry name" value="TransReg_Diox_bact_type"/>
</dbReference>
<evidence type="ECO:0000313" key="3">
    <source>
        <dbReference type="EMBL" id="AOZ68041.1"/>
    </source>
</evidence>
<evidence type="ECO:0000313" key="4">
    <source>
        <dbReference type="Proteomes" id="UP000176562"/>
    </source>
</evidence>
<dbReference type="PANTHER" id="PTHR46797:SF20">
    <property type="entry name" value="BLR4304 PROTEIN"/>
    <property type="match status" value="1"/>
</dbReference>
<dbReference type="CDD" id="cd00093">
    <property type="entry name" value="HTH_XRE"/>
    <property type="match status" value="1"/>
</dbReference>
<dbReference type="InterPro" id="IPR001387">
    <property type="entry name" value="Cro/C1-type_HTH"/>
</dbReference>
<dbReference type="PANTHER" id="PTHR46797">
    <property type="entry name" value="HTH-TYPE TRANSCRIPTIONAL REGULATOR"/>
    <property type="match status" value="1"/>
</dbReference>
<dbReference type="InterPro" id="IPR014710">
    <property type="entry name" value="RmlC-like_jellyroll"/>
</dbReference>
<dbReference type="EMBL" id="CP017781">
    <property type="protein sequence ID" value="AOZ68041.1"/>
    <property type="molecule type" value="Genomic_DNA"/>
</dbReference>
<dbReference type="STRING" id="1850250.LPB142_00835"/>
<dbReference type="GO" id="GO:0005829">
    <property type="term" value="C:cytosol"/>
    <property type="evidence" value="ECO:0007669"/>
    <property type="project" value="TreeGrafter"/>
</dbReference>
<dbReference type="Gene3D" id="1.10.260.40">
    <property type="entry name" value="lambda repressor-like DNA-binding domains"/>
    <property type="match status" value="1"/>
</dbReference>
<proteinExistence type="predicted"/>
<dbReference type="Proteomes" id="UP000176562">
    <property type="component" value="Chromosome"/>
</dbReference>
<dbReference type="GO" id="GO:0003700">
    <property type="term" value="F:DNA-binding transcription factor activity"/>
    <property type="evidence" value="ECO:0007669"/>
    <property type="project" value="TreeGrafter"/>
</dbReference>
<name>A0A1D9M878_9RHOB</name>
<dbReference type="InterPro" id="IPR013096">
    <property type="entry name" value="Cupin_2"/>
</dbReference>
<dbReference type="PROSITE" id="PS50943">
    <property type="entry name" value="HTH_CROC1"/>
    <property type="match status" value="1"/>
</dbReference>
<dbReference type="InterPro" id="IPR010982">
    <property type="entry name" value="Lambda_DNA-bd_dom_sf"/>
</dbReference>
<keyword evidence="1" id="KW-0238">DNA-binding</keyword>
<gene>
    <name evidence="3" type="ORF">LPB142_00835</name>
</gene>
<evidence type="ECO:0000259" key="2">
    <source>
        <dbReference type="PROSITE" id="PS50943"/>
    </source>
</evidence>
<accession>A0A1D9M878</accession>
<dbReference type="Pfam" id="PF13560">
    <property type="entry name" value="HTH_31"/>
    <property type="match status" value="1"/>
</dbReference>